<dbReference type="EMBL" id="JAYKLX010000005">
    <property type="protein sequence ID" value="MEB3346196.1"/>
    <property type="molecule type" value="Genomic_DNA"/>
</dbReference>
<evidence type="ECO:0000313" key="2">
    <source>
        <dbReference type="Proteomes" id="UP001327027"/>
    </source>
</evidence>
<reference evidence="1 2" key="1">
    <citation type="journal article" date="2013" name="Int. J. Syst. Evol. Microbiol.">
        <title>Aquimarina gracilis sp. nov., isolated from the gut microflora of a mussel, Mytilus coruscus, and emended description of Aquimarina spongiae.</title>
        <authorList>
            <person name="Park S.C."/>
            <person name="Choe H.N."/>
            <person name="Baik K.S."/>
            <person name="Seong C.N."/>
        </authorList>
    </citation>
    <scope>NUCLEOTIDE SEQUENCE [LARGE SCALE GENOMIC DNA]</scope>
    <source>
        <strain evidence="1 2">PSC32</strain>
    </source>
</reference>
<protein>
    <recommendedName>
        <fullName evidence="3">Outer membrane lipoprotein carrier protein LolA</fullName>
    </recommendedName>
</protein>
<evidence type="ECO:0008006" key="3">
    <source>
        <dbReference type="Google" id="ProtNLM"/>
    </source>
</evidence>
<dbReference type="RefSeq" id="WP_324180221.1">
    <property type="nucleotide sequence ID" value="NZ_BAABAW010000024.1"/>
</dbReference>
<keyword evidence="2" id="KW-1185">Reference proteome</keyword>
<name>A0ABU5ZWE1_9FLAO</name>
<dbReference type="Gene3D" id="3.40.1420.30">
    <property type="match status" value="1"/>
</dbReference>
<organism evidence="1 2">
    <name type="scientific">Aquimarina gracilis</name>
    <dbReference type="NCBI Taxonomy" id="874422"/>
    <lineage>
        <taxon>Bacteria</taxon>
        <taxon>Pseudomonadati</taxon>
        <taxon>Bacteroidota</taxon>
        <taxon>Flavobacteriia</taxon>
        <taxon>Flavobacteriales</taxon>
        <taxon>Flavobacteriaceae</taxon>
        <taxon>Aquimarina</taxon>
    </lineage>
</organism>
<comment type="caution">
    <text evidence="1">The sequence shown here is derived from an EMBL/GenBank/DDBJ whole genome shotgun (WGS) entry which is preliminary data.</text>
</comment>
<gene>
    <name evidence="1" type="ORF">U6A24_12030</name>
</gene>
<proteinExistence type="predicted"/>
<sequence>MNSYFFKLKILSFSMFCFGITLQAQTKFEREYRIKKHEAPKAAVAFISKGFSEKKVKWYVEESQDGKTFEAKTNYKKNKYSIEFDTLGNILDIEKKVSFQSLQNVLKSKIISSLNSLFVKHKILKVQIQWKGDQENLLKLIKDTKKENYSELYEIVIKGKKQRTFKMYEILFDSEGKALKVLEIIQRPSDNLEL</sequence>
<dbReference type="SUPFAM" id="SSF160574">
    <property type="entry name" value="BT0923-like"/>
    <property type="match status" value="1"/>
</dbReference>
<accession>A0ABU5ZWE1</accession>
<evidence type="ECO:0000313" key="1">
    <source>
        <dbReference type="EMBL" id="MEB3346196.1"/>
    </source>
</evidence>
<dbReference type="Proteomes" id="UP001327027">
    <property type="component" value="Unassembled WGS sequence"/>
</dbReference>